<protein>
    <submittedName>
        <fullName evidence="2">Uncharacterized protein</fullName>
    </submittedName>
</protein>
<organism evidence="2 3">
    <name type="scientific">Mediterraneibacter gnavus</name>
    <name type="common">Ruminococcus gnavus</name>
    <dbReference type="NCBI Taxonomy" id="33038"/>
    <lineage>
        <taxon>Bacteria</taxon>
        <taxon>Bacillati</taxon>
        <taxon>Bacillota</taxon>
        <taxon>Clostridia</taxon>
        <taxon>Lachnospirales</taxon>
        <taxon>Lachnospiraceae</taxon>
        <taxon>Mediterraneibacter</taxon>
    </lineage>
</organism>
<feature type="transmembrane region" description="Helical" evidence="1">
    <location>
        <begin position="12"/>
        <end position="40"/>
    </location>
</feature>
<feature type="transmembrane region" description="Helical" evidence="1">
    <location>
        <begin position="46"/>
        <end position="66"/>
    </location>
</feature>
<evidence type="ECO:0000256" key="1">
    <source>
        <dbReference type="SAM" id="Phobius"/>
    </source>
</evidence>
<evidence type="ECO:0000313" key="2">
    <source>
        <dbReference type="EMBL" id="MCZ0666646.1"/>
    </source>
</evidence>
<gene>
    <name evidence="2" type="ORF">OZZ17_03725</name>
</gene>
<reference evidence="2" key="1">
    <citation type="submission" date="2022-11" db="EMBL/GenBank/DDBJ databases">
        <title>Temperate bacteriophages infecting mucin-degrading bacterium Ruminococcus gnavus from the human gut.</title>
        <authorList>
            <person name="Buttimer C."/>
        </authorList>
    </citation>
    <scope>NUCLEOTIDE SEQUENCE</scope>
    <source>
        <strain evidence="2">CCUG 49994</strain>
    </source>
</reference>
<sequence>MKKNFKITGFSALIFFNILYSIQCLLVCGAMKLLTLILPIDFNLELTVVTFVVIKAFQIIGYSVGFRWE</sequence>
<accession>A0A396GE68</accession>
<proteinExistence type="predicted"/>
<keyword evidence="1" id="KW-0812">Transmembrane</keyword>
<dbReference type="RefSeq" id="WP_009245466.1">
    <property type="nucleotide sequence ID" value="NZ_CABKQB010000010.1"/>
</dbReference>
<dbReference type="EMBL" id="JAPRAY010000003">
    <property type="protein sequence ID" value="MCZ0666646.1"/>
    <property type="molecule type" value="Genomic_DNA"/>
</dbReference>
<name>A0A396GE68_MEDGN</name>
<comment type="caution">
    <text evidence="2">The sequence shown here is derived from an EMBL/GenBank/DDBJ whole genome shotgun (WGS) entry which is preliminary data.</text>
</comment>
<dbReference type="Proteomes" id="UP001079535">
    <property type="component" value="Unassembled WGS sequence"/>
</dbReference>
<dbReference type="AlphaFoldDB" id="A0A396GE68"/>
<keyword evidence="1" id="KW-0472">Membrane</keyword>
<evidence type="ECO:0000313" key="3">
    <source>
        <dbReference type="Proteomes" id="UP001079535"/>
    </source>
</evidence>
<keyword evidence="1" id="KW-1133">Transmembrane helix</keyword>